<dbReference type="Gene3D" id="1.10.10.10">
    <property type="entry name" value="Winged helix-like DNA-binding domain superfamily/Winged helix DNA-binding domain"/>
    <property type="match status" value="1"/>
</dbReference>
<feature type="non-terminal residue" evidence="1">
    <location>
        <position position="79"/>
    </location>
</feature>
<dbReference type="EMBL" id="MTSD02000223">
    <property type="protein sequence ID" value="OOV76506.1"/>
    <property type="molecule type" value="Genomic_DNA"/>
</dbReference>
<sequence>MNTSSRFAYAVHILALLSLQQGEPLSSDIIAGSVNTNPALIRRLLSMLAQAGLTTSQLGAGGGALLARSPDRIRLVDVY</sequence>
<evidence type="ECO:0000313" key="1">
    <source>
        <dbReference type="EMBL" id="OOV76506.1"/>
    </source>
</evidence>
<evidence type="ECO:0000313" key="2">
    <source>
        <dbReference type="Proteomes" id="UP000190064"/>
    </source>
</evidence>
<keyword evidence="2" id="KW-1185">Reference proteome</keyword>
<dbReference type="RefSeq" id="WP_139363762.1">
    <property type="nucleotide sequence ID" value="NZ_MTSD02000223.1"/>
</dbReference>
<dbReference type="Proteomes" id="UP000190064">
    <property type="component" value="Unassembled WGS sequence"/>
</dbReference>
<dbReference type="Pfam" id="PF02082">
    <property type="entry name" value="Rrf2"/>
    <property type="match status" value="1"/>
</dbReference>
<dbReference type="GO" id="GO:0005829">
    <property type="term" value="C:cytosol"/>
    <property type="evidence" value="ECO:0007669"/>
    <property type="project" value="TreeGrafter"/>
</dbReference>
<dbReference type="GO" id="GO:0003700">
    <property type="term" value="F:DNA-binding transcription factor activity"/>
    <property type="evidence" value="ECO:0007669"/>
    <property type="project" value="TreeGrafter"/>
</dbReference>
<organism evidence="1 2">
    <name type="scientific">Oceanospirillum linum</name>
    <dbReference type="NCBI Taxonomy" id="966"/>
    <lineage>
        <taxon>Bacteria</taxon>
        <taxon>Pseudomonadati</taxon>
        <taxon>Pseudomonadota</taxon>
        <taxon>Gammaproteobacteria</taxon>
        <taxon>Oceanospirillales</taxon>
        <taxon>Oceanospirillaceae</taxon>
        <taxon>Oceanospirillum</taxon>
    </lineage>
</organism>
<dbReference type="PANTHER" id="PTHR33221">
    <property type="entry name" value="WINGED HELIX-TURN-HELIX TRANSCRIPTIONAL REGULATOR, RRF2 FAMILY"/>
    <property type="match status" value="1"/>
</dbReference>
<dbReference type="InterPro" id="IPR000944">
    <property type="entry name" value="Tscrpt_reg_Rrf2"/>
</dbReference>
<dbReference type="STRING" id="966.BTA35_0217435"/>
<dbReference type="PROSITE" id="PS51197">
    <property type="entry name" value="HTH_RRF2_2"/>
    <property type="match status" value="1"/>
</dbReference>
<reference evidence="1" key="1">
    <citation type="submission" date="2017-02" db="EMBL/GenBank/DDBJ databases">
        <title>Draft Genome Sequence of the Salt Water Bacterium Oceanospirillum linum ATCC 11336.</title>
        <authorList>
            <person name="Trachtenberg A.M."/>
            <person name="Carney J.G."/>
            <person name="Linnane J.D."/>
            <person name="Rheaume B.A."/>
            <person name="Pitts N.L."/>
            <person name="Mykles D.L."/>
            <person name="Maclea K.S."/>
        </authorList>
    </citation>
    <scope>NUCLEOTIDE SEQUENCE [LARGE SCALE GENOMIC DNA]</scope>
    <source>
        <strain evidence="1">ATCC 11336</strain>
    </source>
</reference>
<proteinExistence type="predicted"/>
<accession>A0A1T1GFY9</accession>
<dbReference type="InterPro" id="IPR036390">
    <property type="entry name" value="WH_DNA-bd_sf"/>
</dbReference>
<dbReference type="InterPro" id="IPR036388">
    <property type="entry name" value="WH-like_DNA-bd_sf"/>
</dbReference>
<dbReference type="PANTHER" id="PTHR33221:SF15">
    <property type="entry name" value="HTH-TYPE TRANSCRIPTIONAL REGULATOR YWGB-RELATED"/>
    <property type="match status" value="1"/>
</dbReference>
<dbReference type="AlphaFoldDB" id="A0A1T1GFY9"/>
<name>A0A1T1GFY9_OCELI</name>
<comment type="caution">
    <text evidence="1">The sequence shown here is derived from an EMBL/GenBank/DDBJ whole genome shotgun (WGS) entry which is preliminary data.</text>
</comment>
<gene>
    <name evidence="1" type="ORF">BTA35_0217435</name>
</gene>
<dbReference type="SUPFAM" id="SSF46785">
    <property type="entry name" value="Winged helix' DNA-binding domain"/>
    <property type="match status" value="1"/>
</dbReference>
<protein>
    <submittedName>
        <fullName evidence="1">Transcriptional regulator</fullName>
    </submittedName>
</protein>